<dbReference type="Pfam" id="PF00990">
    <property type="entry name" value="GGDEF"/>
    <property type="match status" value="1"/>
</dbReference>
<feature type="transmembrane region" description="Helical" evidence="1">
    <location>
        <begin position="325"/>
        <end position="344"/>
    </location>
</feature>
<dbReference type="InterPro" id="IPR000160">
    <property type="entry name" value="GGDEF_dom"/>
</dbReference>
<keyword evidence="1" id="KW-0472">Membrane</keyword>
<protein>
    <submittedName>
        <fullName evidence="3">Diguanylate cyclase (GGDEF) domain-containing protein</fullName>
    </submittedName>
</protein>
<keyword evidence="1" id="KW-1133">Transmembrane helix</keyword>
<dbReference type="AlphaFoldDB" id="A0A1I5X8U4"/>
<dbReference type="SUPFAM" id="SSF55073">
    <property type="entry name" value="Nucleotide cyclase"/>
    <property type="match status" value="1"/>
</dbReference>
<dbReference type="PANTHER" id="PTHR45138">
    <property type="entry name" value="REGULATORY COMPONENTS OF SENSORY TRANSDUCTION SYSTEM"/>
    <property type="match status" value="1"/>
</dbReference>
<feature type="domain" description="GGDEF" evidence="2">
    <location>
        <begin position="422"/>
        <end position="559"/>
    </location>
</feature>
<feature type="transmembrane region" description="Helical" evidence="1">
    <location>
        <begin position="201"/>
        <end position="219"/>
    </location>
</feature>
<evidence type="ECO:0000256" key="1">
    <source>
        <dbReference type="SAM" id="Phobius"/>
    </source>
</evidence>
<gene>
    <name evidence="3" type="ORF">SAMN04487928_12934</name>
</gene>
<reference evidence="4" key="1">
    <citation type="submission" date="2016-10" db="EMBL/GenBank/DDBJ databases">
        <authorList>
            <person name="Varghese N."/>
            <person name="Submissions S."/>
        </authorList>
    </citation>
    <scope>NUCLEOTIDE SEQUENCE [LARGE SCALE GENOMIC DNA]</scope>
    <source>
        <strain evidence="4">P18</strain>
    </source>
</reference>
<accession>A0A1I5X8U4</accession>
<dbReference type="CDD" id="cd01949">
    <property type="entry name" value="GGDEF"/>
    <property type="match status" value="1"/>
</dbReference>
<feature type="transmembrane region" description="Helical" evidence="1">
    <location>
        <begin position="225"/>
        <end position="251"/>
    </location>
</feature>
<dbReference type="PANTHER" id="PTHR45138:SF9">
    <property type="entry name" value="DIGUANYLATE CYCLASE DGCM-RELATED"/>
    <property type="match status" value="1"/>
</dbReference>
<sequence>MDTRFRRRIIAFAYILFILLFIGLGFCYSNESNNYYRENSVSLNDYWKIDGKYITFPFSSEETFTINNTLPTVYGDQLLVIRCYYESFSVFIDGTEVLESRNNVLFGHSTNVGKKEIWVPLEYEYTGKKVEVKITPQESLYGSELTEAFVTTRSAYVIAQLRSNVPSVVLFILFTVTGFFEMLVSTVFILKRANLIRKLSFEALFYAGAFSIVAGQWIINETRIPFIVVGYMTGFSVLTIVSFLLMPLLFFEIARCIFLRVELIDHIIDGAIAIVILIACTLASFDIFEWGWLVYVAHVLDIIVMVMVGYYSYSSVKEEKKLSSRTGIAVANGIFIILAGYSLIKYIDNVGYNYIFFIIIALMLYIMVQVGLIYRRIGLNVKEEKEFAQAKIDAYTDQLTGIGNRRHFYALADDYEKNRLPNDLTYIAIDVNRLKYYNDTLGHDAGDELLKGTATCLKLAFSSSSTSTLSRLGGDEFAILIIANRNELEKRISYLRTQLEHWHGEYVKGISIALGYATVRENPHCNIEDLAKIADNNMYEDKKAFYEKTGYDRRGQNNNEQN</sequence>
<dbReference type="OrthoDB" id="9813903at2"/>
<dbReference type="Gene3D" id="3.30.70.270">
    <property type="match status" value="1"/>
</dbReference>
<name>A0A1I5X8U4_9FIRM</name>
<dbReference type="InterPro" id="IPR029787">
    <property type="entry name" value="Nucleotide_cyclase"/>
</dbReference>
<feature type="transmembrane region" description="Helical" evidence="1">
    <location>
        <begin position="290"/>
        <end position="313"/>
    </location>
</feature>
<dbReference type="EMBL" id="FOXO01000029">
    <property type="protein sequence ID" value="SFQ28399.1"/>
    <property type="molecule type" value="Genomic_DNA"/>
</dbReference>
<evidence type="ECO:0000313" key="3">
    <source>
        <dbReference type="EMBL" id="SFQ28399.1"/>
    </source>
</evidence>
<feature type="transmembrane region" description="Helical" evidence="1">
    <location>
        <begin position="350"/>
        <end position="374"/>
    </location>
</feature>
<feature type="transmembrane region" description="Helical" evidence="1">
    <location>
        <begin position="168"/>
        <end position="189"/>
    </location>
</feature>
<dbReference type="PROSITE" id="PS50887">
    <property type="entry name" value="GGDEF"/>
    <property type="match status" value="1"/>
</dbReference>
<dbReference type="GO" id="GO:0052621">
    <property type="term" value="F:diguanylate cyclase activity"/>
    <property type="evidence" value="ECO:0007669"/>
    <property type="project" value="TreeGrafter"/>
</dbReference>
<dbReference type="RefSeq" id="WP_074890825.1">
    <property type="nucleotide sequence ID" value="NZ_FOXO01000029.1"/>
</dbReference>
<keyword evidence="4" id="KW-1185">Reference proteome</keyword>
<dbReference type="SMART" id="SM00267">
    <property type="entry name" value="GGDEF"/>
    <property type="match status" value="1"/>
</dbReference>
<dbReference type="Proteomes" id="UP000182624">
    <property type="component" value="Unassembled WGS sequence"/>
</dbReference>
<dbReference type="InterPro" id="IPR050469">
    <property type="entry name" value="Diguanylate_Cyclase"/>
</dbReference>
<proteinExistence type="predicted"/>
<dbReference type="InterPro" id="IPR043128">
    <property type="entry name" value="Rev_trsase/Diguanyl_cyclase"/>
</dbReference>
<dbReference type="NCBIfam" id="TIGR00254">
    <property type="entry name" value="GGDEF"/>
    <property type="match status" value="1"/>
</dbReference>
<keyword evidence="1" id="KW-0812">Transmembrane</keyword>
<feature type="transmembrane region" description="Helical" evidence="1">
    <location>
        <begin position="263"/>
        <end position="284"/>
    </location>
</feature>
<evidence type="ECO:0000259" key="2">
    <source>
        <dbReference type="PROSITE" id="PS50887"/>
    </source>
</evidence>
<evidence type="ECO:0000313" key="4">
    <source>
        <dbReference type="Proteomes" id="UP000182624"/>
    </source>
</evidence>
<organism evidence="3 4">
    <name type="scientific">Butyrivibrio proteoclasticus</name>
    <dbReference type="NCBI Taxonomy" id="43305"/>
    <lineage>
        <taxon>Bacteria</taxon>
        <taxon>Bacillati</taxon>
        <taxon>Bacillota</taxon>
        <taxon>Clostridia</taxon>
        <taxon>Lachnospirales</taxon>
        <taxon>Lachnospiraceae</taxon>
        <taxon>Butyrivibrio</taxon>
    </lineage>
</organism>